<sequence length="1030" mass="117981">MESTGSRFLFQKRNEKIDWRRLAGLDINRIANEVDVDAIQENIATVTYCNIEYELGHDSLDPNFIKLFRLAQLMIEYLLHCQQYLQASLEEKQTTINLVTEHIQAVQQQEAAAKNELNLRNEMYKKLKKEFNKAKVQIADYQLMIRAGASGQYKCVYCNKSFVSEFYLSSHLQRRHPNESQKMFPLSPTSLYNSQVQNEINVVRERLLATEAELIAEKQKMKIVQNEDSLKNEKLMQDLQKEHALWKNQEQEKMKTEIENFKNIMLEEMRLMQKEKEQLQQNIYELEKSSGKKKSNLGSLMDEDDLDYKSLSNKIEALEKDFQLRLNENAKNEALQKKKYEKALKAERAKLELSEKARAEESKLYKDQIDGLYEKLNKHEELLQKSQLHSENTLKTLNNPSTPAADNISIENEVCLWVSCNLKVNGIHRVSLKPAYKTTDWKDIFSFYAPLTPKGEFNKPVYVYSCGGSPFWRQYISFSGSPPNSSYKNDLIFYVANNKLAGTIKLYIHYAGSASVVHSMISEKKNIKNWTNKDVSFYTIKTIVSKNSLSNSGFTVTNLSDSDEVSVSSIDGNNEVKGMLAVDLQKSRENLLQDDSESNKQSYDSESEDLNQQLEEKNESVQSNTEYNYDLTSSGSIFNTTIPERGTYQPYSHNPLAIARYKPNQQVLDAQRNEIIDILEENLAKYGITENETQMSTSVFNSKMSNHAKEAELKERTFPGILKLRQEIQTQLDEFATKQWMKRKKENAFKSLKKTANVIKACVKPGKSTTETRDIVTRALPSISGEHSNYRDDVQNKTKIRINNESSSSADNSEENKFSIKNHESRLTHDFTKENKANNELSNGIKNDVLSYYESSSSDDFDVSQSSDWESDSIQKSDAKRTDKNEISKQLYPVNSNDQTEIPYNPKMRPPKGDKVRELAASLEASLTLRDPNIKIAGAVDTINVPKSNLKRSVAFKEEDDEDSDYSLDESPEPRNGVGGQQYFEDYDKELDDILSGLKPKPSSSSTPDKKSSKNHTEATMVTDFFDDSL</sequence>
<dbReference type="Proteomes" id="UP001652625">
    <property type="component" value="Chromosome 01"/>
</dbReference>
<evidence type="ECO:0000256" key="12">
    <source>
        <dbReference type="SAM" id="Coils"/>
    </source>
</evidence>
<dbReference type="PANTHER" id="PTHR21502:SF3">
    <property type="entry name" value="CILIUM ASSEMBLY PROTEIN DZIP1L"/>
    <property type="match status" value="1"/>
</dbReference>
<comment type="subcellular location">
    <subcellularLocation>
        <location evidence="2">Cytoplasm</location>
        <location evidence="2">Cytoskeleton</location>
        <location evidence="2">Cilium basal body</location>
    </subcellularLocation>
    <subcellularLocation>
        <location evidence="1">Cytoplasm</location>
        <location evidence="1">Cytoskeleton</location>
        <location evidence="1">Microtubule organizing center</location>
        <location evidence="1">Centrosome</location>
        <location evidence="1">Centriole</location>
    </subcellularLocation>
</comment>
<dbReference type="Pfam" id="PF25977">
    <property type="entry name" value="DZIP1"/>
    <property type="match status" value="1"/>
</dbReference>
<evidence type="ECO:0000313" key="16">
    <source>
        <dbReference type="RefSeq" id="XP_065644100.1"/>
    </source>
</evidence>
<accession>A0ABM4B5H9</accession>
<feature type="coiled-coil region" evidence="12">
    <location>
        <begin position="262"/>
        <end position="357"/>
    </location>
</feature>
<dbReference type="InterPro" id="IPR013087">
    <property type="entry name" value="Znf_C2H2_type"/>
</dbReference>
<organism evidence="15 16">
    <name type="scientific">Hydra vulgaris</name>
    <name type="common">Hydra</name>
    <name type="synonym">Hydra attenuata</name>
    <dbReference type="NCBI Taxonomy" id="6087"/>
    <lineage>
        <taxon>Eukaryota</taxon>
        <taxon>Metazoa</taxon>
        <taxon>Cnidaria</taxon>
        <taxon>Hydrozoa</taxon>
        <taxon>Hydroidolina</taxon>
        <taxon>Anthoathecata</taxon>
        <taxon>Aplanulata</taxon>
        <taxon>Hydridae</taxon>
        <taxon>Hydra</taxon>
    </lineage>
</organism>
<evidence type="ECO:0000256" key="3">
    <source>
        <dbReference type="ARBA" id="ARBA00009131"/>
    </source>
</evidence>
<feature type="compositionally biased region" description="Basic and acidic residues" evidence="13">
    <location>
        <begin position="1008"/>
        <end position="1017"/>
    </location>
</feature>
<keyword evidence="6 11" id="KW-0863">Zinc-finger</keyword>
<protein>
    <submittedName>
        <fullName evidence="16">Uncharacterized protein LOC101241137 isoform X3</fullName>
    </submittedName>
</protein>
<evidence type="ECO:0000313" key="15">
    <source>
        <dbReference type="Proteomes" id="UP001652625"/>
    </source>
</evidence>
<evidence type="ECO:0000256" key="11">
    <source>
        <dbReference type="PROSITE-ProRule" id="PRU00042"/>
    </source>
</evidence>
<keyword evidence="10" id="KW-0966">Cell projection</keyword>
<dbReference type="Gene3D" id="3.30.160.60">
    <property type="entry name" value="Classic Zinc Finger"/>
    <property type="match status" value="1"/>
</dbReference>
<dbReference type="SMART" id="SM00355">
    <property type="entry name" value="ZnF_C2H2"/>
    <property type="match status" value="1"/>
</dbReference>
<feature type="region of interest" description="Disordered" evidence="13">
    <location>
        <begin position="785"/>
        <end position="839"/>
    </location>
</feature>
<evidence type="ECO:0000256" key="10">
    <source>
        <dbReference type="ARBA" id="ARBA00023273"/>
    </source>
</evidence>
<proteinExistence type="inferred from homology"/>
<keyword evidence="4" id="KW-0963">Cytoplasm</keyword>
<feature type="coiled-coil region" evidence="12">
    <location>
        <begin position="193"/>
        <end position="227"/>
    </location>
</feature>
<dbReference type="InterPro" id="IPR051241">
    <property type="entry name" value="DZIP_RILPL"/>
</dbReference>
<evidence type="ECO:0000256" key="5">
    <source>
        <dbReference type="ARBA" id="ARBA00022723"/>
    </source>
</evidence>
<evidence type="ECO:0000256" key="7">
    <source>
        <dbReference type="ARBA" id="ARBA00022833"/>
    </source>
</evidence>
<feature type="domain" description="C2H2-type" evidence="14">
    <location>
        <begin position="153"/>
        <end position="181"/>
    </location>
</feature>
<evidence type="ECO:0000256" key="2">
    <source>
        <dbReference type="ARBA" id="ARBA00004120"/>
    </source>
</evidence>
<evidence type="ECO:0000256" key="1">
    <source>
        <dbReference type="ARBA" id="ARBA00004114"/>
    </source>
</evidence>
<evidence type="ECO:0000256" key="6">
    <source>
        <dbReference type="ARBA" id="ARBA00022771"/>
    </source>
</evidence>
<dbReference type="Pfam" id="PF13815">
    <property type="entry name" value="Dzip-like_N"/>
    <property type="match status" value="1"/>
</dbReference>
<evidence type="ECO:0000256" key="9">
    <source>
        <dbReference type="ARBA" id="ARBA00023212"/>
    </source>
</evidence>
<reference evidence="16" key="2">
    <citation type="submission" date="2025-08" db="UniProtKB">
        <authorList>
            <consortium name="RefSeq"/>
        </authorList>
    </citation>
    <scope>IDENTIFICATION</scope>
</reference>
<dbReference type="InterPro" id="IPR032714">
    <property type="entry name" value="DZIP1_N"/>
</dbReference>
<dbReference type="PANTHER" id="PTHR21502">
    <property type="entry name" value="ZINC FINGER PROTEIN DZIP1"/>
    <property type="match status" value="1"/>
</dbReference>
<dbReference type="PROSITE" id="PS50157">
    <property type="entry name" value="ZINC_FINGER_C2H2_2"/>
    <property type="match status" value="1"/>
</dbReference>
<keyword evidence="7" id="KW-0862">Zinc</keyword>
<feature type="compositionally biased region" description="Polar residues" evidence="13">
    <location>
        <begin position="893"/>
        <end position="902"/>
    </location>
</feature>
<gene>
    <name evidence="16" type="primary">LOC101241137</name>
</gene>
<keyword evidence="9" id="KW-0206">Cytoskeleton</keyword>
<feature type="region of interest" description="Disordered" evidence="13">
    <location>
        <begin position="856"/>
        <end position="915"/>
    </location>
</feature>
<keyword evidence="5" id="KW-0479">Metal-binding</keyword>
<feature type="region of interest" description="Disordered" evidence="13">
    <location>
        <begin position="591"/>
        <end position="624"/>
    </location>
</feature>
<evidence type="ECO:0000256" key="8">
    <source>
        <dbReference type="ARBA" id="ARBA00023054"/>
    </source>
</evidence>
<feature type="region of interest" description="Disordered" evidence="13">
    <location>
        <begin position="954"/>
        <end position="1030"/>
    </location>
</feature>
<feature type="compositionally biased region" description="Basic and acidic residues" evidence="13">
    <location>
        <begin position="873"/>
        <end position="887"/>
    </location>
</feature>
<dbReference type="RefSeq" id="XP_065644100.1">
    <property type="nucleotide sequence ID" value="XM_065788028.1"/>
</dbReference>
<reference evidence="15" key="1">
    <citation type="submission" date="2025-05" db="UniProtKB">
        <authorList>
            <consortium name="RefSeq"/>
        </authorList>
    </citation>
    <scope>NUCLEOTIDE SEQUENCE [LARGE SCALE GENOMIC DNA]</scope>
</reference>
<keyword evidence="15" id="KW-1185">Reference proteome</keyword>
<dbReference type="InterPro" id="IPR058883">
    <property type="entry name" value="DZIP1_dom"/>
</dbReference>
<feature type="compositionally biased region" description="Basic and acidic residues" evidence="13">
    <location>
        <begin position="814"/>
        <end position="837"/>
    </location>
</feature>
<dbReference type="GeneID" id="101241137"/>
<feature type="compositionally biased region" description="Acidic residues" evidence="13">
    <location>
        <begin position="958"/>
        <end position="971"/>
    </location>
</feature>
<evidence type="ECO:0000259" key="14">
    <source>
        <dbReference type="PROSITE" id="PS50157"/>
    </source>
</evidence>
<name>A0ABM4B5H9_HYDVU</name>
<comment type="similarity">
    <text evidence="3">Belongs to the DZIP C2H2-type zinc-finger protein family.</text>
</comment>
<evidence type="ECO:0000256" key="4">
    <source>
        <dbReference type="ARBA" id="ARBA00022490"/>
    </source>
</evidence>
<keyword evidence="8 12" id="KW-0175">Coiled coil</keyword>
<evidence type="ECO:0000256" key="13">
    <source>
        <dbReference type="SAM" id="MobiDB-lite"/>
    </source>
</evidence>
<dbReference type="PROSITE" id="PS00028">
    <property type="entry name" value="ZINC_FINGER_C2H2_1"/>
    <property type="match status" value="1"/>
</dbReference>